<feature type="non-terminal residue" evidence="7">
    <location>
        <position position="59"/>
    </location>
</feature>
<evidence type="ECO:0000313" key="8">
    <source>
        <dbReference type="Proteomes" id="UP000008237"/>
    </source>
</evidence>
<evidence type="ECO:0000313" key="7">
    <source>
        <dbReference type="EMBL" id="EFN87628.1"/>
    </source>
</evidence>
<dbReference type="PANTHER" id="PTHR46927:SF3">
    <property type="entry name" value="THAP-TYPE DOMAIN-CONTAINING PROTEIN"/>
    <property type="match status" value="1"/>
</dbReference>
<keyword evidence="8" id="KW-1185">Reference proteome</keyword>
<keyword evidence="3" id="KW-0862">Zinc</keyword>
<evidence type="ECO:0000256" key="2">
    <source>
        <dbReference type="ARBA" id="ARBA00022771"/>
    </source>
</evidence>
<keyword evidence="1" id="KW-0479">Metal-binding</keyword>
<reference evidence="7 8" key="1">
    <citation type="journal article" date="2010" name="Science">
        <title>Genomic comparison of the ants Camponotus floridanus and Harpegnathos saltator.</title>
        <authorList>
            <person name="Bonasio R."/>
            <person name="Zhang G."/>
            <person name="Ye C."/>
            <person name="Mutti N.S."/>
            <person name="Fang X."/>
            <person name="Qin N."/>
            <person name="Donahue G."/>
            <person name="Yang P."/>
            <person name="Li Q."/>
            <person name="Li C."/>
            <person name="Zhang P."/>
            <person name="Huang Z."/>
            <person name="Berger S.L."/>
            <person name="Reinberg D."/>
            <person name="Wang J."/>
            <person name="Liebig J."/>
        </authorList>
    </citation>
    <scope>NUCLEOTIDE SEQUENCE [LARGE SCALE GENOMIC DNA]</scope>
    <source>
        <strain evidence="7 8">R22 G/1</strain>
    </source>
</reference>
<evidence type="ECO:0000256" key="3">
    <source>
        <dbReference type="ARBA" id="ARBA00022833"/>
    </source>
</evidence>
<organism evidence="8">
    <name type="scientific">Harpegnathos saltator</name>
    <name type="common">Jerdon's jumping ant</name>
    <dbReference type="NCBI Taxonomy" id="610380"/>
    <lineage>
        <taxon>Eukaryota</taxon>
        <taxon>Metazoa</taxon>
        <taxon>Ecdysozoa</taxon>
        <taxon>Arthropoda</taxon>
        <taxon>Hexapoda</taxon>
        <taxon>Insecta</taxon>
        <taxon>Pterygota</taxon>
        <taxon>Neoptera</taxon>
        <taxon>Endopterygota</taxon>
        <taxon>Hymenoptera</taxon>
        <taxon>Apocrita</taxon>
        <taxon>Aculeata</taxon>
        <taxon>Formicoidea</taxon>
        <taxon>Formicidae</taxon>
        <taxon>Ponerinae</taxon>
        <taxon>Ponerini</taxon>
        <taxon>Harpegnathos</taxon>
    </lineage>
</organism>
<accession>E2B9J5</accession>
<dbReference type="InterPro" id="IPR052224">
    <property type="entry name" value="THAP_domain_protein"/>
</dbReference>
<dbReference type="SUPFAM" id="SSF57716">
    <property type="entry name" value="Glucocorticoid receptor-like (DNA-binding domain)"/>
    <property type="match status" value="1"/>
</dbReference>
<sequence length="59" mass="7059">RFPLQNEIIMKYWIAATGRNNWSPYANARICSLHFKDTDYQNNVEHVKRKRLKPDVIPT</sequence>
<dbReference type="Proteomes" id="UP000008237">
    <property type="component" value="Unassembled WGS sequence"/>
</dbReference>
<dbReference type="InParanoid" id="E2B9J5"/>
<protein>
    <recommendedName>
        <fullName evidence="6">THAP-type domain-containing protein</fullName>
    </recommendedName>
</protein>
<dbReference type="OrthoDB" id="5988927at2759"/>
<dbReference type="OMA" id="WIPYSDA"/>
<name>E2B9J5_HARSA</name>
<dbReference type="Pfam" id="PF05485">
    <property type="entry name" value="THAP"/>
    <property type="match status" value="1"/>
</dbReference>
<proteinExistence type="predicted"/>
<feature type="non-terminal residue" evidence="7">
    <location>
        <position position="1"/>
    </location>
</feature>
<evidence type="ECO:0000256" key="5">
    <source>
        <dbReference type="PROSITE-ProRule" id="PRU00309"/>
    </source>
</evidence>
<dbReference type="GO" id="GO:0008270">
    <property type="term" value="F:zinc ion binding"/>
    <property type="evidence" value="ECO:0007669"/>
    <property type="project" value="UniProtKB-KW"/>
</dbReference>
<dbReference type="PANTHER" id="PTHR46927">
    <property type="entry name" value="AGAP005574-PA"/>
    <property type="match status" value="1"/>
</dbReference>
<keyword evidence="4 5" id="KW-0238">DNA-binding</keyword>
<dbReference type="InterPro" id="IPR038441">
    <property type="entry name" value="THAP_Znf_sf"/>
</dbReference>
<feature type="domain" description="THAP-type" evidence="6">
    <location>
        <begin position="1"/>
        <end position="59"/>
    </location>
</feature>
<evidence type="ECO:0000256" key="1">
    <source>
        <dbReference type="ARBA" id="ARBA00022723"/>
    </source>
</evidence>
<dbReference type="EMBL" id="GL446556">
    <property type="protein sequence ID" value="EFN87628.1"/>
    <property type="molecule type" value="Genomic_DNA"/>
</dbReference>
<dbReference type="AlphaFoldDB" id="E2B9J5"/>
<dbReference type="PROSITE" id="PS50950">
    <property type="entry name" value="ZF_THAP"/>
    <property type="match status" value="1"/>
</dbReference>
<keyword evidence="2 5" id="KW-0863">Zinc-finger</keyword>
<gene>
    <name evidence="7" type="ORF">EAI_01418</name>
</gene>
<dbReference type="InterPro" id="IPR006612">
    <property type="entry name" value="THAP_Znf"/>
</dbReference>
<evidence type="ECO:0000259" key="6">
    <source>
        <dbReference type="PROSITE" id="PS50950"/>
    </source>
</evidence>
<dbReference type="GO" id="GO:0003677">
    <property type="term" value="F:DNA binding"/>
    <property type="evidence" value="ECO:0007669"/>
    <property type="project" value="UniProtKB-UniRule"/>
</dbReference>
<dbReference type="Gene3D" id="6.20.210.20">
    <property type="entry name" value="THAP domain"/>
    <property type="match status" value="1"/>
</dbReference>
<evidence type="ECO:0000256" key="4">
    <source>
        <dbReference type="ARBA" id="ARBA00023125"/>
    </source>
</evidence>